<name>A0A0S4R477_CAMHY</name>
<dbReference type="AlphaFoldDB" id="A0A0S4R477"/>
<keyword evidence="3" id="KW-1185">Reference proteome</keyword>
<evidence type="ECO:0000313" key="3">
    <source>
        <dbReference type="Proteomes" id="UP000052237"/>
    </source>
</evidence>
<dbReference type="Proteomes" id="UP000052237">
    <property type="component" value="Unassembled WGS sequence"/>
</dbReference>
<accession>A0A0S4R477</accession>
<proteinExistence type="predicted"/>
<reference evidence="2 3" key="1">
    <citation type="submission" date="2015-11" db="EMBL/GenBank/DDBJ databases">
        <authorList>
            <consortium name="Pathogen Informatics"/>
        </authorList>
    </citation>
    <scope>NUCLEOTIDE SEQUENCE [LARGE SCALE GENOMIC DNA]</scope>
    <source>
        <strain evidence="2 3">006A-0059</strain>
    </source>
</reference>
<sequence>MIAKIKLKPKKEKWAEQFKPKYIKGEPLHNSYAIEKEYQEKLEKLVSKMSSIAQKEIIKLFKKDSPAYFAKDSSITSQARILLSSLNDKLTELFNFEAKNLSEWLVRKVDKFSKQSVSQSLKKLSGGGVIDTRGLSEETKEILKASVNQSADYIKSIGQEYLTQIKGAVYRSITTGEGLKDLIPFFEKYDGITKRRAKNIALDQTRKTTSALNMARMKQNGITKFMWNHSSAGLHPRKTHEAFNGKIYSYDEPPYDSDAGLRVLPAQLPNCKCFATPVIEFSE</sequence>
<evidence type="ECO:0000259" key="1">
    <source>
        <dbReference type="Pfam" id="PF04233"/>
    </source>
</evidence>
<dbReference type="RefSeq" id="WP_059434835.1">
    <property type="nucleotide sequence ID" value="NZ_FAVB01000001.1"/>
</dbReference>
<dbReference type="Pfam" id="PF04233">
    <property type="entry name" value="Phage_Mu_F"/>
    <property type="match status" value="1"/>
</dbReference>
<evidence type="ECO:0000313" key="2">
    <source>
        <dbReference type="EMBL" id="CUU68017.1"/>
    </source>
</evidence>
<comment type="caution">
    <text evidence="2">The sequence shown here is derived from an EMBL/GenBank/DDBJ whole genome shotgun (WGS) entry which is preliminary data.</text>
</comment>
<dbReference type="EMBL" id="FAVB01000001">
    <property type="protein sequence ID" value="CUU68017.1"/>
    <property type="molecule type" value="Genomic_DNA"/>
</dbReference>
<protein>
    <submittedName>
        <fullName evidence="2">Phage head morphogenesis protein, SPP1 gp7 family</fullName>
    </submittedName>
</protein>
<dbReference type="NCBIfam" id="TIGR01641">
    <property type="entry name" value="phageSPP1_gp7"/>
    <property type="match status" value="1"/>
</dbReference>
<gene>
    <name evidence="2" type="ORF">ERS686654_00042</name>
</gene>
<organism evidence="2 3">
    <name type="scientific">Campylobacter hyointestinalis subsp. hyointestinalis</name>
    <dbReference type="NCBI Taxonomy" id="91352"/>
    <lineage>
        <taxon>Bacteria</taxon>
        <taxon>Pseudomonadati</taxon>
        <taxon>Campylobacterota</taxon>
        <taxon>Epsilonproteobacteria</taxon>
        <taxon>Campylobacterales</taxon>
        <taxon>Campylobacteraceae</taxon>
        <taxon>Campylobacter</taxon>
    </lineage>
</organism>
<dbReference type="InterPro" id="IPR006528">
    <property type="entry name" value="Phage_head_morphogenesis_dom"/>
</dbReference>
<feature type="domain" description="Phage head morphogenesis" evidence="1">
    <location>
        <begin position="164"/>
        <end position="274"/>
    </location>
</feature>